<keyword evidence="2" id="KW-1185">Reference proteome</keyword>
<gene>
    <name evidence="1" type="ORF">CVT26_015731</name>
</gene>
<reference evidence="1 2" key="1">
    <citation type="journal article" date="2018" name="Evol. Lett.">
        <title>Horizontal gene cluster transfer increased hallucinogenic mushroom diversity.</title>
        <authorList>
            <person name="Reynolds H.T."/>
            <person name="Vijayakumar V."/>
            <person name="Gluck-Thaler E."/>
            <person name="Korotkin H.B."/>
            <person name="Matheny P.B."/>
            <person name="Slot J.C."/>
        </authorList>
    </citation>
    <scope>NUCLEOTIDE SEQUENCE [LARGE SCALE GENOMIC DNA]</scope>
    <source>
        <strain evidence="1 2">SRW20</strain>
    </source>
</reference>
<organism evidence="1 2">
    <name type="scientific">Gymnopilus dilepis</name>
    <dbReference type="NCBI Taxonomy" id="231916"/>
    <lineage>
        <taxon>Eukaryota</taxon>
        <taxon>Fungi</taxon>
        <taxon>Dikarya</taxon>
        <taxon>Basidiomycota</taxon>
        <taxon>Agaricomycotina</taxon>
        <taxon>Agaricomycetes</taxon>
        <taxon>Agaricomycetidae</taxon>
        <taxon>Agaricales</taxon>
        <taxon>Agaricineae</taxon>
        <taxon>Hymenogastraceae</taxon>
        <taxon>Gymnopilus</taxon>
    </lineage>
</organism>
<dbReference type="Proteomes" id="UP000284706">
    <property type="component" value="Unassembled WGS sequence"/>
</dbReference>
<accession>A0A409WM82</accession>
<dbReference type="EMBL" id="NHYE01004995">
    <property type="protein sequence ID" value="PPQ79625.1"/>
    <property type="molecule type" value="Genomic_DNA"/>
</dbReference>
<sequence>MIRHARRLRRGVLGALEYNYDTALRTHAGTACDGGVELVIRLHWGEDSNVEGVWASDTTRTGGAGKDREGEERVETEVYIVPHLEIFLVVATVCIAIGKG</sequence>
<dbReference type="InParanoid" id="A0A409WM82"/>
<name>A0A409WM82_9AGAR</name>
<dbReference type="AlphaFoldDB" id="A0A409WM82"/>
<evidence type="ECO:0000313" key="2">
    <source>
        <dbReference type="Proteomes" id="UP000284706"/>
    </source>
</evidence>
<comment type="caution">
    <text evidence="1">The sequence shown here is derived from an EMBL/GenBank/DDBJ whole genome shotgun (WGS) entry which is preliminary data.</text>
</comment>
<proteinExistence type="predicted"/>
<evidence type="ECO:0000313" key="1">
    <source>
        <dbReference type="EMBL" id="PPQ79625.1"/>
    </source>
</evidence>
<protein>
    <submittedName>
        <fullName evidence="1">Uncharacterized protein</fullName>
    </submittedName>
</protein>